<sequence length="196" mass="23318">MPFMSRTLRAISHHERTIEKIRNMYITKRPSRKVTHKHLNDKEIESAQTTFKYFDKNKDKVWNLGEFKEYVKWTTNYGVHRDEKIGEVFESIDTDKNKLVDFNEFLDYGSLKKLSLPSEQHLEELFSKCDINEDGLIGLEELRQILLLLGEDLTRYENLRRAYAHYDKDNDGLINVYEFLKFVTAETDRSQSTVKK</sequence>
<accession>A0A0A9WHQ5</accession>
<evidence type="ECO:0000256" key="3">
    <source>
        <dbReference type="ARBA" id="ARBA00022837"/>
    </source>
</evidence>
<dbReference type="AlphaFoldDB" id="A0A0A9WHQ5"/>
<evidence type="ECO:0000256" key="1">
    <source>
        <dbReference type="ARBA" id="ARBA00022723"/>
    </source>
</evidence>
<evidence type="ECO:0000313" key="5">
    <source>
        <dbReference type="EMBL" id="JAG06936.1"/>
    </source>
</evidence>
<protein>
    <submittedName>
        <fullName evidence="5">Calmodulin</fullName>
    </submittedName>
</protein>
<reference evidence="6" key="3">
    <citation type="submission" date="2014-09" db="EMBL/GenBank/DDBJ databases">
        <authorList>
            <person name="Magalhaes I.L.F."/>
            <person name="Oliveira U."/>
            <person name="Santos F.R."/>
            <person name="Vidigal T.H.D.A."/>
            <person name="Brescovit A.D."/>
            <person name="Santos A.J."/>
        </authorList>
    </citation>
    <scope>NUCLEOTIDE SEQUENCE</scope>
</reference>
<dbReference type="FunFam" id="1.10.238.10:FF:000003">
    <property type="entry name" value="Calmodulin A"/>
    <property type="match status" value="1"/>
</dbReference>
<dbReference type="PROSITE" id="PS50222">
    <property type="entry name" value="EF_HAND_2"/>
    <property type="match status" value="3"/>
</dbReference>
<feature type="domain" description="EF-hand" evidence="4">
    <location>
        <begin position="154"/>
        <end position="189"/>
    </location>
</feature>
<gene>
    <name evidence="5" type="primary">CALM_0</name>
    <name evidence="5" type="ORF">CM83_4013</name>
</gene>
<feature type="domain" description="EF-hand" evidence="4">
    <location>
        <begin position="80"/>
        <end position="115"/>
    </location>
</feature>
<dbReference type="EMBL" id="GBHO01036668">
    <property type="protein sequence ID" value="JAG06936.1"/>
    <property type="molecule type" value="Transcribed_RNA"/>
</dbReference>
<dbReference type="EMBL" id="GBRD01012370">
    <property type="protein sequence ID" value="JAG53454.1"/>
    <property type="molecule type" value="Transcribed_RNA"/>
</dbReference>
<feature type="domain" description="EF-hand" evidence="4">
    <location>
        <begin position="117"/>
        <end position="152"/>
    </location>
</feature>
<dbReference type="PROSITE" id="PS00018">
    <property type="entry name" value="EF_HAND_1"/>
    <property type="match status" value="3"/>
</dbReference>
<reference evidence="5" key="2">
    <citation type="submission" date="2014-07" db="EMBL/GenBank/DDBJ databases">
        <authorList>
            <person name="Hull J."/>
        </authorList>
    </citation>
    <scope>NUCLEOTIDE SEQUENCE</scope>
</reference>
<organism evidence="5">
    <name type="scientific">Lygus hesperus</name>
    <name type="common">Western plant bug</name>
    <dbReference type="NCBI Taxonomy" id="30085"/>
    <lineage>
        <taxon>Eukaryota</taxon>
        <taxon>Metazoa</taxon>
        <taxon>Ecdysozoa</taxon>
        <taxon>Arthropoda</taxon>
        <taxon>Hexapoda</taxon>
        <taxon>Insecta</taxon>
        <taxon>Pterygota</taxon>
        <taxon>Neoptera</taxon>
        <taxon>Paraneoptera</taxon>
        <taxon>Hemiptera</taxon>
        <taxon>Heteroptera</taxon>
        <taxon>Panheteroptera</taxon>
        <taxon>Cimicomorpha</taxon>
        <taxon>Miridae</taxon>
        <taxon>Mirini</taxon>
        <taxon>Lygus</taxon>
    </lineage>
</organism>
<dbReference type="SMART" id="SM00054">
    <property type="entry name" value="EFh"/>
    <property type="match status" value="4"/>
</dbReference>
<reference evidence="5" key="1">
    <citation type="journal article" date="2014" name="PLoS ONE">
        <title>Transcriptome-Based Identification of ABC Transporters in the Western Tarnished Plant Bug Lygus hesperus.</title>
        <authorList>
            <person name="Hull J.J."/>
            <person name="Chaney K."/>
            <person name="Geib S.M."/>
            <person name="Fabrick J.A."/>
            <person name="Brent C.S."/>
            <person name="Walsh D."/>
            <person name="Lavine L.C."/>
        </authorList>
    </citation>
    <scope>NUCLEOTIDE SEQUENCE</scope>
</reference>
<proteinExistence type="predicted"/>
<keyword evidence="1" id="KW-0479">Metal-binding</keyword>
<keyword evidence="3" id="KW-0106">Calcium</keyword>
<evidence type="ECO:0000313" key="6">
    <source>
        <dbReference type="EMBL" id="JAG53454.1"/>
    </source>
</evidence>
<dbReference type="PANTHER" id="PTHR45942">
    <property type="entry name" value="PROTEIN PHOSPATASE 3 REGULATORY SUBUNIT B ALPHA ISOFORM TYPE 1"/>
    <property type="match status" value="1"/>
</dbReference>
<keyword evidence="2" id="KW-0677">Repeat</keyword>
<dbReference type="GO" id="GO:0005509">
    <property type="term" value="F:calcium ion binding"/>
    <property type="evidence" value="ECO:0007669"/>
    <property type="project" value="InterPro"/>
</dbReference>
<name>A0A0A9WHQ5_LYGHE</name>
<dbReference type="SUPFAM" id="SSF47473">
    <property type="entry name" value="EF-hand"/>
    <property type="match status" value="1"/>
</dbReference>
<dbReference type="InterPro" id="IPR002048">
    <property type="entry name" value="EF_hand_dom"/>
</dbReference>
<dbReference type="InterPro" id="IPR018247">
    <property type="entry name" value="EF_Hand_1_Ca_BS"/>
</dbReference>
<dbReference type="Gene3D" id="1.10.238.10">
    <property type="entry name" value="EF-hand"/>
    <property type="match status" value="1"/>
</dbReference>
<evidence type="ECO:0000256" key="2">
    <source>
        <dbReference type="ARBA" id="ARBA00022737"/>
    </source>
</evidence>
<evidence type="ECO:0000259" key="4">
    <source>
        <dbReference type="PROSITE" id="PS50222"/>
    </source>
</evidence>
<dbReference type="Pfam" id="PF13499">
    <property type="entry name" value="EF-hand_7"/>
    <property type="match status" value="2"/>
</dbReference>
<dbReference type="CDD" id="cd00051">
    <property type="entry name" value="EFh"/>
    <property type="match status" value="2"/>
</dbReference>
<dbReference type="InterPro" id="IPR011992">
    <property type="entry name" value="EF-hand-dom_pair"/>
</dbReference>